<dbReference type="Gene3D" id="3.40.50.300">
    <property type="entry name" value="P-loop containing nucleotide triphosphate hydrolases"/>
    <property type="match status" value="1"/>
</dbReference>
<evidence type="ECO:0000256" key="2">
    <source>
        <dbReference type="ARBA" id="ARBA00022475"/>
    </source>
</evidence>
<dbReference type="Proteomes" id="UP000663854">
    <property type="component" value="Unassembled WGS sequence"/>
</dbReference>
<evidence type="ECO:0000313" key="10">
    <source>
        <dbReference type="EMBL" id="CAF0730426.1"/>
    </source>
</evidence>
<protein>
    <recommendedName>
        <fullName evidence="13">Cell division control protein 42 homolog</fullName>
    </recommendedName>
</protein>
<organism evidence="9 11">
    <name type="scientific">Rotaria sordida</name>
    <dbReference type="NCBI Taxonomy" id="392033"/>
    <lineage>
        <taxon>Eukaryota</taxon>
        <taxon>Metazoa</taxon>
        <taxon>Spiralia</taxon>
        <taxon>Gnathifera</taxon>
        <taxon>Rotifera</taxon>
        <taxon>Eurotatoria</taxon>
        <taxon>Bdelloidea</taxon>
        <taxon>Philodinida</taxon>
        <taxon>Philodinidae</taxon>
        <taxon>Rotaria</taxon>
    </lineage>
</organism>
<evidence type="ECO:0000313" key="12">
    <source>
        <dbReference type="Proteomes" id="UP000663870"/>
    </source>
</evidence>
<dbReference type="PROSITE" id="PS51419">
    <property type="entry name" value="RAB"/>
    <property type="match status" value="1"/>
</dbReference>
<dbReference type="GO" id="GO:0007264">
    <property type="term" value="P:small GTPase-mediated signal transduction"/>
    <property type="evidence" value="ECO:0007669"/>
    <property type="project" value="InterPro"/>
</dbReference>
<proteinExistence type="predicted"/>
<keyword evidence="4" id="KW-0547">Nucleotide-binding</keyword>
<reference evidence="9" key="1">
    <citation type="submission" date="2021-02" db="EMBL/GenBank/DDBJ databases">
        <authorList>
            <person name="Nowell W R."/>
        </authorList>
    </citation>
    <scope>NUCLEOTIDE SEQUENCE</scope>
</reference>
<keyword evidence="5" id="KW-0342">GTP-binding</keyword>
<dbReference type="InterPro" id="IPR001806">
    <property type="entry name" value="Small_GTPase"/>
</dbReference>
<dbReference type="InterPro" id="IPR027417">
    <property type="entry name" value="P-loop_NTPase"/>
</dbReference>
<dbReference type="Proteomes" id="UP000663870">
    <property type="component" value="Unassembled WGS sequence"/>
</dbReference>
<dbReference type="InterPro" id="IPR005225">
    <property type="entry name" value="Small_GTP-bd"/>
</dbReference>
<dbReference type="SMART" id="SM00173">
    <property type="entry name" value="RAS"/>
    <property type="match status" value="1"/>
</dbReference>
<dbReference type="SMART" id="SM00175">
    <property type="entry name" value="RAB"/>
    <property type="match status" value="1"/>
</dbReference>
<gene>
    <name evidence="10" type="ORF">JXQ802_LOCUS450</name>
    <name evidence="9" type="ORF">PYM288_LOCUS829</name>
</gene>
<evidence type="ECO:0000256" key="8">
    <source>
        <dbReference type="ARBA" id="ARBA00023306"/>
    </source>
</evidence>
<dbReference type="EMBL" id="CAJNOL010000005">
    <property type="protein sequence ID" value="CAF0730426.1"/>
    <property type="molecule type" value="Genomic_DNA"/>
</dbReference>
<evidence type="ECO:0000256" key="3">
    <source>
        <dbReference type="ARBA" id="ARBA00022481"/>
    </source>
</evidence>
<dbReference type="PROSITE" id="PS51421">
    <property type="entry name" value="RAS"/>
    <property type="match status" value="1"/>
</dbReference>
<sequence length="231" mass="26181">MLKELIQKTGPLPLPSSKSGQIYVCIRKFTQTKMKQNTQTIKCVIVGDGTVGKTCMLIVYATNKFPTQYVPTVFDNYAVTITIDGKPYTLGLFDTAGQEDFDRLRPLSYQMTDVFLVCFSVTSSASFANIREKWAPEISHHCPKVPFLLVGTQIDLRDDPSTLERLQRSHEKPITRKQGEKLANDIKASQYIECSARTQEGLKHVFDEAIMVALKQKTRRSKPERRSCKLL</sequence>
<dbReference type="PROSITE" id="PS51420">
    <property type="entry name" value="RHO"/>
    <property type="match status" value="1"/>
</dbReference>
<keyword evidence="8" id="KW-0131">Cell cycle</keyword>
<dbReference type="InterPro" id="IPR003578">
    <property type="entry name" value="Small_GTPase_Rho"/>
</dbReference>
<keyword evidence="7" id="KW-0449">Lipoprotein</keyword>
<keyword evidence="6" id="KW-0472">Membrane</keyword>
<dbReference type="SMART" id="SM00174">
    <property type="entry name" value="RHO"/>
    <property type="match status" value="1"/>
</dbReference>
<dbReference type="AlphaFoldDB" id="A0A813N0T4"/>
<keyword evidence="12" id="KW-1185">Reference proteome</keyword>
<dbReference type="Pfam" id="PF00071">
    <property type="entry name" value="Ras"/>
    <property type="match status" value="1"/>
</dbReference>
<keyword evidence="3" id="KW-0488">Methylation</keyword>
<evidence type="ECO:0000256" key="5">
    <source>
        <dbReference type="ARBA" id="ARBA00023134"/>
    </source>
</evidence>
<dbReference type="FunFam" id="3.40.50.300:FF:000236">
    <property type="entry name" value="Cell division control protein 42"/>
    <property type="match status" value="1"/>
</dbReference>
<dbReference type="PRINTS" id="PR00449">
    <property type="entry name" value="RASTRNSFRMNG"/>
</dbReference>
<evidence type="ECO:0000313" key="11">
    <source>
        <dbReference type="Proteomes" id="UP000663854"/>
    </source>
</evidence>
<evidence type="ECO:0000256" key="7">
    <source>
        <dbReference type="ARBA" id="ARBA00023288"/>
    </source>
</evidence>
<dbReference type="GO" id="GO:0005938">
    <property type="term" value="C:cell cortex"/>
    <property type="evidence" value="ECO:0007669"/>
    <property type="project" value="UniProtKB-ARBA"/>
</dbReference>
<name>A0A813N0T4_9BILA</name>
<dbReference type="NCBIfam" id="TIGR00231">
    <property type="entry name" value="small_GTP"/>
    <property type="match status" value="1"/>
</dbReference>
<evidence type="ECO:0000256" key="1">
    <source>
        <dbReference type="ARBA" id="ARBA00004193"/>
    </source>
</evidence>
<dbReference type="PANTHER" id="PTHR24072">
    <property type="entry name" value="RHO FAMILY GTPASE"/>
    <property type="match status" value="1"/>
</dbReference>
<evidence type="ECO:0000256" key="6">
    <source>
        <dbReference type="ARBA" id="ARBA00023136"/>
    </source>
</evidence>
<dbReference type="SUPFAM" id="SSF52540">
    <property type="entry name" value="P-loop containing nucleoside triphosphate hydrolases"/>
    <property type="match status" value="1"/>
</dbReference>
<accession>A0A813N0T4</accession>
<keyword evidence="2" id="KW-1003">Cell membrane</keyword>
<comment type="caution">
    <text evidence="9">The sequence shown here is derived from an EMBL/GenBank/DDBJ whole genome shotgun (WGS) entry which is preliminary data.</text>
</comment>
<evidence type="ECO:0008006" key="13">
    <source>
        <dbReference type="Google" id="ProtNLM"/>
    </source>
</evidence>
<dbReference type="GO" id="GO:0005525">
    <property type="term" value="F:GTP binding"/>
    <property type="evidence" value="ECO:0007669"/>
    <property type="project" value="UniProtKB-KW"/>
</dbReference>
<dbReference type="GO" id="GO:0005886">
    <property type="term" value="C:plasma membrane"/>
    <property type="evidence" value="ECO:0007669"/>
    <property type="project" value="UniProtKB-SubCell"/>
</dbReference>
<evidence type="ECO:0000313" key="9">
    <source>
        <dbReference type="EMBL" id="CAF0729311.1"/>
    </source>
</evidence>
<dbReference type="GO" id="GO:0003924">
    <property type="term" value="F:GTPase activity"/>
    <property type="evidence" value="ECO:0007669"/>
    <property type="project" value="InterPro"/>
</dbReference>
<dbReference type="EMBL" id="CAJNOH010000004">
    <property type="protein sequence ID" value="CAF0729311.1"/>
    <property type="molecule type" value="Genomic_DNA"/>
</dbReference>
<evidence type="ECO:0000256" key="4">
    <source>
        <dbReference type="ARBA" id="ARBA00022741"/>
    </source>
</evidence>
<comment type="subcellular location">
    <subcellularLocation>
        <location evidence="1">Cell membrane</location>
        <topology evidence="1">Lipid-anchor</topology>
    </subcellularLocation>
</comment>
<dbReference type="GO" id="GO:0051286">
    <property type="term" value="C:cell tip"/>
    <property type="evidence" value="ECO:0007669"/>
    <property type="project" value="UniProtKB-ARBA"/>
</dbReference>